<dbReference type="AlphaFoldDB" id="A0AB35BZU7"/>
<feature type="compositionally biased region" description="Pro residues" evidence="2">
    <location>
        <begin position="967"/>
        <end position="980"/>
    </location>
</feature>
<proteinExistence type="predicted"/>
<sequence>MNKVFKIVWSMALNQWVVTSELGKSHQKSKSTTVKAAVAGVVALMGANAFAETKGINGFEGFEPAPQKGDLVILNNNQTQDVPSEHYQPVSGVRYDEKISGDKNVYFGATDIQYKPILGVADPNYDPYADHSGEAKYDHNGHLSPFSKGDRYGRDIHLVSNNGAENDFKGDIYVTPGVNLYIGDHQAASTNLLGQDNDMIIEGYTLVTIDNSTETLKNLTFKNNDSAKRIENTRCEGTNTPESCDNSYNGSNGDALGYDINHAYNNGMRPHDPIYDEGGGAFYIRDNADLTVTDNVEFSGSTPGTGADFNASSSRFAFKKDTNFTNGSRLFASRSEGTLEGAANFNGHGAGLHANDESNIHMTNKTWKGGSDSSKDKGYNTVSTGSTISADHGIEFHNQSITINDGLSFVQEYIGTDPETNEYLYKINTSFPQRSEGYAKKSTLNVGTADQKADFTLASGDNIFNVINSDVNVHGNFTAKENDNLSFSMIHGALNVEDTISLSANDAELVIINSTIQANNFIVDNANENEKSAFLGNTLDIAGDFTLANHAQIYDASYFDGSNDDRKFNAPGLKSPEKYELTYDQLINFLKDDAAAAIDVDAAASLTANNVNMRNAAIYKTAGDVTVKSTMNVLDQAEFTATKGDINIGEQLAVTKGAKLATIDGNITLSDAKGSQVDGTLGIAEGKQFDLTAGNLIIDGQQYEFLGTLNVADGATLQFNGAADLTKESARLNNKGTISALSGAKLGQTLNDGSIHAYANSEFGHVTNNGIIQLAGANDNGTADRGKVTFNGNYIGNGGTLVFGAVNADNIKRNATTDGAEVNPFDTTHKDLLIITGDASGNTNVIVQKIEGQFTDQGILLINVQGTSEATAFQLDPSRRVRSGVTDFTALKKRGNDWYLVGSTEFKPSIPWTPLEPANPIEKPEEPSEPVDPCDTRSSSDTCAAPAPTPEEDEPQQDETPVTPTQPNKPEPSKPAPAPIYSPETVAYLSQHATANHMFNLKFHDRLYLPGENGVWVHAQAGFNKMRSSLTQDISAKMDYYTIHIGKDLVENELYQFGVMAAYGHASGTSRNHRHGIKADMDSNGFAVGVYGSYTPTEHRYVDAWVQYAYLRNKVTGEKSSSEKYNSKGLLASIEAGYAFNISENSYFQPQVQLTYMGVKSDRHEEANGNIVTSNTGNVQIRVGARVYGDKTLFNGSTTPYMELNYFHNTKPFKVNVQNGNGMTTISQQNARDIYQIEVGFTSQLNKDLRLTGGVSYAQGKKRQDYRDTKVRLDLRYNF</sequence>
<feature type="region of interest" description="Disordered" evidence="2">
    <location>
        <begin position="909"/>
        <end position="981"/>
    </location>
</feature>
<evidence type="ECO:0000256" key="1">
    <source>
        <dbReference type="ARBA" id="ARBA00023026"/>
    </source>
</evidence>
<evidence type="ECO:0000313" key="4">
    <source>
        <dbReference type="EMBL" id="MBS7824025.1"/>
    </source>
</evidence>
<organism evidence="4 5">
    <name type="scientific">Wohlfahrtiimonas chitiniclastica</name>
    <dbReference type="NCBI Taxonomy" id="400946"/>
    <lineage>
        <taxon>Bacteria</taxon>
        <taxon>Pseudomonadati</taxon>
        <taxon>Pseudomonadota</taxon>
        <taxon>Gammaproteobacteria</taxon>
        <taxon>Cardiobacteriales</taxon>
        <taxon>Ignatzschineriaceae</taxon>
        <taxon>Wohlfahrtiimonas</taxon>
    </lineage>
</organism>
<reference evidence="4" key="1">
    <citation type="submission" date="2021-03" db="EMBL/GenBank/DDBJ databases">
        <title>Identification and antibiotic profiling of Wohlfahrtiimonas chitiniclastica, an underestimated human pathogen.</title>
        <authorList>
            <person name="Kopf A."/>
            <person name="Bunk B."/>
            <person name="Coldewey S."/>
            <person name="Gunzer F."/>
            <person name="Riedel T."/>
            <person name="Schroettner P."/>
        </authorList>
    </citation>
    <scope>NUCLEOTIDE SEQUENCE</scope>
    <source>
        <strain evidence="4">DSM 100917</strain>
    </source>
</reference>
<dbReference type="SUPFAM" id="SSF103515">
    <property type="entry name" value="Autotransporter"/>
    <property type="match status" value="1"/>
</dbReference>
<dbReference type="InterPro" id="IPR043990">
    <property type="entry name" value="AC_1"/>
</dbReference>
<evidence type="ECO:0000256" key="2">
    <source>
        <dbReference type="SAM" id="MobiDB-lite"/>
    </source>
</evidence>
<dbReference type="InterPro" id="IPR036709">
    <property type="entry name" value="Autotransporte_beta_dom_sf"/>
</dbReference>
<protein>
    <submittedName>
        <fullName evidence="4">Autotransporter outer membrane beta-barrel domain-containing protein</fullName>
    </submittedName>
</protein>
<dbReference type="Gene3D" id="2.160.20.20">
    <property type="match status" value="1"/>
</dbReference>
<dbReference type="SUPFAM" id="SSF51126">
    <property type="entry name" value="Pectin lyase-like"/>
    <property type="match status" value="1"/>
</dbReference>
<dbReference type="Pfam" id="PF03797">
    <property type="entry name" value="Autotransporter"/>
    <property type="match status" value="1"/>
</dbReference>
<gene>
    <name evidence="4" type="ORF">J7561_02260</name>
</gene>
<comment type="caution">
    <text evidence="4">The sequence shown here is derived from an EMBL/GenBank/DDBJ whole genome shotgun (WGS) entry which is preliminary data.</text>
</comment>
<dbReference type="GO" id="GO:0019867">
    <property type="term" value="C:outer membrane"/>
    <property type="evidence" value="ECO:0007669"/>
    <property type="project" value="InterPro"/>
</dbReference>
<accession>A0AB35BZU7</accession>
<dbReference type="InterPro" id="IPR024973">
    <property type="entry name" value="ESPR"/>
</dbReference>
<dbReference type="Gene3D" id="2.40.128.130">
    <property type="entry name" value="Autotransporter beta-domain"/>
    <property type="match status" value="1"/>
</dbReference>
<dbReference type="NCBIfam" id="TIGR01414">
    <property type="entry name" value="autotrans_barl"/>
    <property type="match status" value="1"/>
</dbReference>
<dbReference type="InterPro" id="IPR011050">
    <property type="entry name" value="Pectin_lyase_fold/virulence"/>
</dbReference>
<dbReference type="PROSITE" id="PS51208">
    <property type="entry name" value="AUTOTRANSPORTER"/>
    <property type="match status" value="1"/>
</dbReference>
<evidence type="ECO:0000313" key="5">
    <source>
        <dbReference type="Proteomes" id="UP000680020"/>
    </source>
</evidence>
<evidence type="ECO:0000259" key="3">
    <source>
        <dbReference type="PROSITE" id="PS51208"/>
    </source>
</evidence>
<dbReference type="InterPro" id="IPR005546">
    <property type="entry name" value="Autotransporte_beta"/>
</dbReference>
<feature type="domain" description="Autotransporter" evidence="3">
    <location>
        <begin position="1008"/>
        <end position="1279"/>
    </location>
</feature>
<dbReference type="Proteomes" id="UP000680020">
    <property type="component" value="Unassembled WGS sequence"/>
</dbReference>
<dbReference type="Pfam" id="PF13018">
    <property type="entry name" value="ESPR"/>
    <property type="match status" value="1"/>
</dbReference>
<name>A0AB35BZU7_9GAMM</name>
<dbReference type="EMBL" id="JAGIBU010000001">
    <property type="protein sequence ID" value="MBS7824025.1"/>
    <property type="molecule type" value="Genomic_DNA"/>
</dbReference>
<dbReference type="InterPro" id="IPR012332">
    <property type="entry name" value="Autotransporter_pectin_lyase_C"/>
</dbReference>
<dbReference type="SMART" id="SM00869">
    <property type="entry name" value="Autotransporter"/>
    <property type="match status" value="1"/>
</dbReference>
<keyword evidence="1" id="KW-0843">Virulence</keyword>
<dbReference type="CDD" id="cd01344">
    <property type="entry name" value="PL2_Passenger_AT"/>
    <property type="match status" value="1"/>
</dbReference>
<dbReference type="RefSeq" id="WP_213403360.1">
    <property type="nucleotide sequence ID" value="NZ_JAGIBT010000004.1"/>
</dbReference>
<dbReference type="InterPro" id="IPR006315">
    <property type="entry name" value="OM_autotransptr_brl_dom"/>
</dbReference>